<name>A0A0A1WTR2_ZEUCU</name>
<feature type="compositionally biased region" description="Polar residues" evidence="1">
    <location>
        <begin position="505"/>
        <end position="515"/>
    </location>
</feature>
<feature type="compositionally biased region" description="Basic and acidic residues" evidence="1">
    <location>
        <begin position="1"/>
        <end position="10"/>
    </location>
</feature>
<accession>A0A0A1WTR2</accession>
<feature type="compositionally biased region" description="Polar residues" evidence="1">
    <location>
        <begin position="872"/>
        <end position="890"/>
    </location>
</feature>
<feature type="compositionally biased region" description="Acidic residues" evidence="1">
    <location>
        <begin position="464"/>
        <end position="478"/>
    </location>
</feature>
<feature type="compositionally biased region" description="Basic and acidic residues" evidence="1">
    <location>
        <begin position="331"/>
        <end position="342"/>
    </location>
</feature>
<reference evidence="2" key="1">
    <citation type="submission" date="2014-11" db="EMBL/GenBank/DDBJ databases">
        <authorList>
            <person name="Geib S."/>
        </authorList>
    </citation>
    <scope>NUCLEOTIDE SEQUENCE</scope>
</reference>
<dbReference type="EMBL" id="GBXI01011833">
    <property type="protein sequence ID" value="JAD02459.1"/>
    <property type="molecule type" value="Transcribed_RNA"/>
</dbReference>
<feature type="compositionally biased region" description="Polar residues" evidence="1">
    <location>
        <begin position="436"/>
        <end position="447"/>
    </location>
</feature>
<feature type="region of interest" description="Disordered" evidence="1">
    <location>
        <begin position="406"/>
        <end position="555"/>
    </location>
</feature>
<reference evidence="2" key="2">
    <citation type="journal article" date="2015" name="Gigascience">
        <title>Reconstructing a comprehensive transcriptome assembly of a white-pupal translocated strain of the pest fruit fly Bactrocera cucurbitae.</title>
        <authorList>
            <person name="Sim S.B."/>
            <person name="Calla B."/>
            <person name="Hall B."/>
            <person name="DeRego T."/>
            <person name="Geib S.M."/>
        </authorList>
    </citation>
    <scope>NUCLEOTIDE SEQUENCE</scope>
</reference>
<organism evidence="2">
    <name type="scientific">Zeugodacus cucurbitae</name>
    <name type="common">Melon fruit fly</name>
    <name type="synonym">Bactrocera cucurbitae</name>
    <dbReference type="NCBI Taxonomy" id="28588"/>
    <lineage>
        <taxon>Eukaryota</taxon>
        <taxon>Metazoa</taxon>
        <taxon>Ecdysozoa</taxon>
        <taxon>Arthropoda</taxon>
        <taxon>Hexapoda</taxon>
        <taxon>Insecta</taxon>
        <taxon>Pterygota</taxon>
        <taxon>Neoptera</taxon>
        <taxon>Endopterygota</taxon>
        <taxon>Diptera</taxon>
        <taxon>Brachycera</taxon>
        <taxon>Muscomorpha</taxon>
        <taxon>Tephritoidea</taxon>
        <taxon>Tephritidae</taxon>
        <taxon>Zeugodacus</taxon>
        <taxon>Zeugodacus</taxon>
    </lineage>
</organism>
<keyword evidence="2" id="KW-0418">Kinase</keyword>
<feature type="region of interest" description="Disordered" evidence="1">
    <location>
        <begin position="838"/>
        <end position="867"/>
    </location>
</feature>
<feature type="region of interest" description="Disordered" evidence="1">
    <location>
        <begin position="1"/>
        <end position="61"/>
    </location>
</feature>
<sequence length="982" mass="108266">MSDNGDRDAPAKTTPENGSNVKPQSGDTQESSRQYSRRPQVTVNAPAAATTLPPQPHELTAEWTVRAQLTFARAGEKVQREFSSNDPVNPVRVVYKWSTFDSPLPPDDADADVDLMDDSSSSTLHKRNSFTSRGSRQSTPLKTAPHSRRWQQQPHESFRSTTSSTNADLGGGDSAFSGSNTSKQRQRPYQRQTPTASASGPNTTGAIYGTRCRSTCNIVVSAVADFLPANHATSDGATSTQTTANEDFMMSSGGSGLGGATTHVKASATDFIAEEEADPFVFNTRASYTVLPQASIDSTISTGSKNFTAFGKVLALRDAFSQTSDTETKYFEEREREYERRRYANSRSPIDRRIGQHHQHQQKERKSYEQRRATTEGLLLTPSGHSGGGDSYVDEANSFMPSFLTSPSHTFKSASMPRIPSVPEQMRSQQEQQQQTLASKQKSNSSEPLKKPRTVHIDVYCTGSEDEEEEEEGAEGGDEGDHADAEASASSNDDDENASKRYDLESNSTPQTVFDNEQLLLKHKRITGQTMPRRLQPPTTRAESQATKVTKTENTGDLNIGHAITKSSTAEEVSESKQLLFRKHIGDQRAAKLSALRQKYMRQPSDDAISSNYPNSSRSTVRDATCSSIASSVVASSQAEYADSSWKETEDLEEIYSLAKSDSFEYENTTDRLRIKQMERFWSRTSSMDEPSGQGYTSSGSPVRGHIQGAFLQPISEVSSQRNSPFTTPFKRYDTMPSESEVFSETSDIYYTYPGATATTTTLHTSPTYLQQTSHFPRNRPGFLQFFGPSTSPNQQQQQHTYVSSQSPITVPEVTSPPHAQLLYSGYQPYLQRWKSETRDNLSTHDASSPAEHSSYAGSPPLTTRQISPAFQRSGSEAPPTTSSAATFHQSPMIGRRFEMKHESSAISEASTTHSGYTPEHLLKAKKFGTVVSSARKPGHHVGPTKNPSCACESCQRWLAERFQVRGRAFSLGERPVLRRPT</sequence>
<feature type="compositionally biased region" description="Polar residues" evidence="1">
    <location>
        <begin position="716"/>
        <end position="727"/>
    </location>
</feature>
<feature type="region of interest" description="Disordered" evidence="1">
    <location>
        <begin position="714"/>
        <end position="733"/>
    </location>
</feature>
<keyword evidence="2" id="KW-0808">Transferase</keyword>
<gene>
    <name evidence="2" type="primary">Hgs_0</name>
    <name evidence="2" type="ORF">g.36854</name>
</gene>
<feature type="compositionally biased region" description="Polar residues" evidence="1">
    <location>
        <begin position="150"/>
        <end position="167"/>
    </location>
</feature>
<evidence type="ECO:0000313" key="2">
    <source>
        <dbReference type="EMBL" id="JAD02459.1"/>
    </source>
</evidence>
<proteinExistence type="predicted"/>
<feature type="region of interest" description="Disordered" evidence="1">
    <location>
        <begin position="331"/>
        <end position="393"/>
    </location>
</feature>
<protein>
    <submittedName>
        <fullName evidence="2">Hepatocyte growth factor-regulated tyrosine kinase substrate</fullName>
    </submittedName>
</protein>
<feature type="region of interest" description="Disordered" evidence="1">
    <location>
        <begin position="99"/>
        <end position="203"/>
    </location>
</feature>
<feature type="compositionally biased region" description="Polar residues" evidence="1">
    <location>
        <begin position="129"/>
        <end position="141"/>
    </location>
</feature>
<feature type="region of interest" description="Disordered" evidence="1">
    <location>
        <begin position="872"/>
        <end position="891"/>
    </location>
</feature>
<dbReference type="GO" id="GO:0016301">
    <property type="term" value="F:kinase activity"/>
    <property type="evidence" value="ECO:0007669"/>
    <property type="project" value="UniProtKB-KW"/>
</dbReference>
<feature type="compositionally biased region" description="Polar residues" evidence="1">
    <location>
        <begin position="537"/>
        <end position="555"/>
    </location>
</feature>
<feature type="compositionally biased region" description="Basic and acidic residues" evidence="1">
    <location>
        <begin position="361"/>
        <end position="374"/>
    </location>
</feature>
<feature type="compositionally biased region" description="Acidic residues" evidence="1">
    <location>
        <begin position="107"/>
        <end position="117"/>
    </location>
</feature>
<evidence type="ECO:0000256" key="1">
    <source>
        <dbReference type="SAM" id="MobiDB-lite"/>
    </source>
</evidence>
<feature type="compositionally biased region" description="Low complexity" evidence="1">
    <location>
        <begin position="39"/>
        <end position="52"/>
    </location>
</feature>
<dbReference type="AlphaFoldDB" id="A0A0A1WTR2"/>
<feature type="compositionally biased region" description="Polar residues" evidence="1">
    <location>
        <begin position="14"/>
        <end position="34"/>
    </location>
</feature>